<keyword evidence="5 7" id="KW-1133">Transmembrane helix</keyword>
<evidence type="ECO:0000313" key="8">
    <source>
        <dbReference type="EMBL" id="QHU13965.1"/>
    </source>
</evidence>
<comment type="subcellular location">
    <subcellularLocation>
        <location evidence="1">Membrane</location>
        <topology evidence="1">Multi-pass membrane protein</topology>
    </subcellularLocation>
</comment>
<evidence type="ECO:0000256" key="6">
    <source>
        <dbReference type="ARBA" id="ARBA00023136"/>
    </source>
</evidence>
<dbReference type="EMBL" id="MN740828">
    <property type="protein sequence ID" value="QHU13965.1"/>
    <property type="molecule type" value="Genomic_DNA"/>
</dbReference>
<reference evidence="8" key="1">
    <citation type="journal article" date="2020" name="Nature">
        <title>Giant virus diversity and host interactions through global metagenomics.</title>
        <authorList>
            <person name="Schulz F."/>
            <person name="Roux S."/>
            <person name="Paez-Espino D."/>
            <person name="Jungbluth S."/>
            <person name="Walsh D.A."/>
            <person name="Denef V.J."/>
            <person name="McMahon K.D."/>
            <person name="Konstantinidis K.T."/>
            <person name="Eloe-Fadrosh E.A."/>
            <person name="Kyrpides N.C."/>
            <person name="Woyke T."/>
        </authorList>
    </citation>
    <scope>NUCLEOTIDE SEQUENCE</scope>
    <source>
        <strain evidence="8">GVMAG-S-1101182-85</strain>
    </source>
</reference>
<keyword evidence="6 7" id="KW-0472">Membrane</keyword>
<dbReference type="PROSITE" id="PS00221">
    <property type="entry name" value="MIP"/>
    <property type="match status" value="1"/>
</dbReference>
<dbReference type="Gene3D" id="1.20.1080.10">
    <property type="entry name" value="Glycerol uptake facilitator protein"/>
    <property type="match status" value="1"/>
</dbReference>
<feature type="transmembrane region" description="Helical" evidence="7">
    <location>
        <begin position="6"/>
        <end position="22"/>
    </location>
</feature>
<evidence type="ECO:0000256" key="7">
    <source>
        <dbReference type="SAM" id="Phobius"/>
    </source>
</evidence>
<feature type="transmembrane region" description="Helical" evidence="7">
    <location>
        <begin position="27"/>
        <end position="47"/>
    </location>
</feature>
<evidence type="ECO:0000256" key="1">
    <source>
        <dbReference type="ARBA" id="ARBA00004141"/>
    </source>
</evidence>
<dbReference type="AlphaFoldDB" id="A0A6C0K7D7"/>
<protein>
    <recommendedName>
        <fullName evidence="9">Major intrinsic protein</fullName>
    </recommendedName>
</protein>
<evidence type="ECO:0008006" key="9">
    <source>
        <dbReference type="Google" id="ProtNLM"/>
    </source>
</evidence>
<dbReference type="InterPro" id="IPR000425">
    <property type="entry name" value="MIP"/>
</dbReference>
<dbReference type="InterPro" id="IPR022357">
    <property type="entry name" value="MIP_CS"/>
</dbReference>
<proteinExistence type="inferred from homology"/>
<organism evidence="8">
    <name type="scientific">viral metagenome</name>
    <dbReference type="NCBI Taxonomy" id="1070528"/>
    <lineage>
        <taxon>unclassified sequences</taxon>
        <taxon>metagenomes</taxon>
        <taxon>organismal metagenomes</taxon>
    </lineage>
</organism>
<comment type="similarity">
    <text evidence="2">Belongs to the MIP/aquaporin (TC 1.A.8) family.</text>
</comment>
<keyword evidence="4 7" id="KW-0812">Transmembrane</keyword>
<accession>A0A6C0K7D7</accession>
<dbReference type="SUPFAM" id="SSF81338">
    <property type="entry name" value="Aquaporin-like"/>
    <property type="match status" value="1"/>
</dbReference>
<keyword evidence="3" id="KW-0813">Transport</keyword>
<evidence type="ECO:0000256" key="5">
    <source>
        <dbReference type="ARBA" id="ARBA00022989"/>
    </source>
</evidence>
<evidence type="ECO:0000256" key="2">
    <source>
        <dbReference type="ARBA" id="ARBA00006175"/>
    </source>
</evidence>
<dbReference type="PANTHER" id="PTHR43829:SF9">
    <property type="entry name" value="AQUAPORIN-9"/>
    <property type="match status" value="1"/>
</dbReference>
<sequence length="89" mass="9106">MNTLPFLVEFLGTFLLLISILATGNAFIIGATLALIILLVGGISGAHVNPAVSLAMFIKSAITGAEFGGYVVSQLLGATAAFYAYKALA</sequence>
<name>A0A6C0K7D7_9ZZZZ</name>
<evidence type="ECO:0000256" key="4">
    <source>
        <dbReference type="ARBA" id="ARBA00022692"/>
    </source>
</evidence>
<dbReference type="InterPro" id="IPR050363">
    <property type="entry name" value="MIP/Aquaporin"/>
</dbReference>
<dbReference type="GO" id="GO:0015254">
    <property type="term" value="F:glycerol channel activity"/>
    <property type="evidence" value="ECO:0007669"/>
    <property type="project" value="TreeGrafter"/>
</dbReference>
<dbReference type="Pfam" id="PF00230">
    <property type="entry name" value="MIP"/>
    <property type="match status" value="1"/>
</dbReference>
<feature type="transmembrane region" description="Helical" evidence="7">
    <location>
        <begin position="67"/>
        <end position="85"/>
    </location>
</feature>
<dbReference type="PANTHER" id="PTHR43829">
    <property type="entry name" value="AQUAPORIN OR AQUAGLYCEROPORIN RELATED"/>
    <property type="match status" value="1"/>
</dbReference>
<dbReference type="InterPro" id="IPR023271">
    <property type="entry name" value="Aquaporin-like"/>
</dbReference>
<dbReference type="GO" id="GO:0005886">
    <property type="term" value="C:plasma membrane"/>
    <property type="evidence" value="ECO:0007669"/>
    <property type="project" value="TreeGrafter"/>
</dbReference>
<evidence type="ECO:0000256" key="3">
    <source>
        <dbReference type="ARBA" id="ARBA00022448"/>
    </source>
</evidence>